<dbReference type="EMBL" id="AVOT02004199">
    <property type="protein sequence ID" value="MBW0475675.1"/>
    <property type="molecule type" value="Genomic_DNA"/>
</dbReference>
<protein>
    <submittedName>
        <fullName evidence="2">Uncharacterized protein</fullName>
    </submittedName>
</protein>
<dbReference type="Proteomes" id="UP000765509">
    <property type="component" value="Unassembled WGS sequence"/>
</dbReference>
<name>A0A9Q3GQW9_9BASI</name>
<evidence type="ECO:0000256" key="1">
    <source>
        <dbReference type="SAM" id="MobiDB-lite"/>
    </source>
</evidence>
<feature type="region of interest" description="Disordered" evidence="1">
    <location>
        <begin position="57"/>
        <end position="80"/>
    </location>
</feature>
<keyword evidence="3" id="KW-1185">Reference proteome</keyword>
<evidence type="ECO:0000313" key="3">
    <source>
        <dbReference type="Proteomes" id="UP000765509"/>
    </source>
</evidence>
<evidence type="ECO:0000313" key="2">
    <source>
        <dbReference type="EMBL" id="MBW0475675.1"/>
    </source>
</evidence>
<sequence>MSPVHLGNLIIPRNQLEDRQGLFRTRRPGIVYLGHHGWWQDPEGNYTHSTINLPIEQNPQTRGLEGYGSNSSAPPTPQISIPIEHGQQRFILALHWEELGASFQRICLKEIPFKD</sequence>
<proteinExistence type="predicted"/>
<dbReference type="AlphaFoldDB" id="A0A9Q3GQW9"/>
<reference evidence="2" key="1">
    <citation type="submission" date="2021-03" db="EMBL/GenBank/DDBJ databases">
        <title>Draft genome sequence of rust myrtle Austropuccinia psidii MF-1, a brazilian biotype.</title>
        <authorList>
            <person name="Quecine M.C."/>
            <person name="Pachon D.M.R."/>
            <person name="Bonatelli M.L."/>
            <person name="Correr F.H."/>
            <person name="Franceschini L.M."/>
            <person name="Leite T.F."/>
            <person name="Margarido G.R.A."/>
            <person name="Almeida C.A."/>
            <person name="Ferrarezi J.A."/>
            <person name="Labate C.A."/>
        </authorList>
    </citation>
    <scope>NUCLEOTIDE SEQUENCE</scope>
    <source>
        <strain evidence="2">MF-1</strain>
    </source>
</reference>
<accession>A0A9Q3GQW9</accession>
<organism evidence="2 3">
    <name type="scientific">Austropuccinia psidii MF-1</name>
    <dbReference type="NCBI Taxonomy" id="1389203"/>
    <lineage>
        <taxon>Eukaryota</taxon>
        <taxon>Fungi</taxon>
        <taxon>Dikarya</taxon>
        <taxon>Basidiomycota</taxon>
        <taxon>Pucciniomycotina</taxon>
        <taxon>Pucciniomycetes</taxon>
        <taxon>Pucciniales</taxon>
        <taxon>Sphaerophragmiaceae</taxon>
        <taxon>Austropuccinia</taxon>
    </lineage>
</organism>
<comment type="caution">
    <text evidence="2">The sequence shown here is derived from an EMBL/GenBank/DDBJ whole genome shotgun (WGS) entry which is preliminary data.</text>
</comment>
<gene>
    <name evidence="2" type="ORF">O181_015390</name>
</gene>